<dbReference type="OrthoDB" id="482873at2759"/>
<accession>A0A7J6L9Z4</accession>
<dbReference type="Proteomes" id="UP000591131">
    <property type="component" value="Unassembled WGS sequence"/>
</dbReference>
<sequence>MSPTTTTIHSPSYQTASPALSARTSRIKGIRDRLVQLQQEYHDGVLGGEDSSDGMNDTSLNASDVSIRRGGRGTKPLNPARCRVCVCGPSISSILSREKVALVRKDRERVDGTVARQLAELEARAVDGEGRYEAALADLTRRIQEAEAEGEGIRDPSSLMKICSFDIGQQLHPSVWVSNLVFLLLGGGSSATRAEDIRERLDRLVSANATLRADLQEREARLEKEEGDIQREMEQVGNYYCSRDSAELCYGLVLP</sequence>
<name>A0A7J6L9Z4_PERCH</name>
<evidence type="ECO:0000256" key="2">
    <source>
        <dbReference type="SAM" id="MobiDB-lite"/>
    </source>
</evidence>
<comment type="caution">
    <text evidence="3">The sequence shown here is derived from an EMBL/GenBank/DDBJ whole genome shotgun (WGS) entry which is preliminary data.</text>
</comment>
<evidence type="ECO:0000313" key="3">
    <source>
        <dbReference type="EMBL" id="KAF4655966.1"/>
    </source>
</evidence>
<keyword evidence="1" id="KW-0175">Coiled coil</keyword>
<dbReference type="EMBL" id="JAAPAO010000626">
    <property type="protein sequence ID" value="KAF4655966.1"/>
    <property type="molecule type" value="Genomic_DNA"/>
</dbReference>
<feature type="coiled-coil region" evidence="1">
    <location>
        <begin position="194"/>
        <end position="235"/>
    </location>
</feature>
<proteinExistence type="predicted"/>
<dbReference type="AlphaFoldDB" id="A0A7J6L9Z4"/>
<evidence type="ECO:0000256" key="1">
    <source>
        <dbReference type="SAM" id="Coils"/>
    </source>
</evidence>
<evidence type="ECO:0000313" key="4">
    <source>
        <dbReference type="Proteomes" id="UP000591131"/>
    </source>
</evidence>
<reference evidence="3 4" key="1">
    <citation type="submission" date="2020-04" db="EMBL/GenBank/DDBJ databases">
        <title>Perkinsus chesapeaki whole genome sequence.</title>
        <authorList>
            <person name="Bogema D.R."/>
        </authorList>
    </citation>
    <scope>NUCLEOTIDE SEQUENCE [LARGE SCALE GENOMIC DNA]</scope>
    <source>
        <strain evidence="3">ATCC PRA-425</strain>
    </source>
</reference>
<feature type="compositionally biased region" description="Polar residues" evidence="2">
    <location>
        <begin position="53"/>
        <end position="64"/>
    </location>
</feature>
<keyword evidence="4" id="KW-1185">Reference proteome</keyword>
<organism evidence="3 4">
    <name type="scientific">Perkinsus chesapeaki</name>
    <name type="common">Clam parasite</name>
    <name type="synonym">Perkinsus andrewsi</name>
    <dbReference type="NCBI Taxonomy" id="330153"/>
    <lineage>
        <taxon>Eukaryota</taxon>
        <taxon>Sar</taxon>
        <taxon>Alveolata</taxon>
        <taxon>Perkinsozoa</taxon>
        <taxon>Perkinsea</taxon>
        <taxon>Perkinsida</taxon>
        <taxon>Perkinsidae</taxon>
        <taxon>Perkinsus</taxon>
    </lineage>
</organism>
<feature type="region of interest" description="Disordered" evidence="2">
    <location>
        <begin position="1"/>
        <end position="20"/>
    </location>
</feature>
<feature type="region of interest" description="Disordered" evidence="2">
    <location>
        <begin position="46"/>
        <end position="72"/>
    </location>
</feature>
<gene>
    <name evidence="3" type="ORF">FOL47_009209</name>
</gene>
<protein>
    <submittedName>
        <fullName evidence="3">Uncharacterized protein</fullName>
    </submittedName>
</protein>